<accession>A0A7C8M737</accession>
<dbReference type="Proteomes" id="UP000481861">
    <property type="component" value="Unassembled WGS sequence"/>
</dbReference>
<evidence type="ECO:0000256" key="1">
    <source>
        <dbReference type="SAM" id="MobiDB-lite"/>
    </source>
</evidence>
<protein>
    <recommendedName>
        <fullName evidence="5">P-loop containing nucleoside triphosphate hydrolase protein</fullName>
    </recommendedName>
</protein>
<evidence type="ECO:0000256" key="2">
    <source>
        <dbReference type="SAM" id="Phobius"/>
    </source>
</evidence>
<comment type="caution">
    <text evidence="3">The sequence shown here is derived from an EMBL/GenBank/DDBJ whole genome shotgun (WGS) entry which is preliminary data.</text>
</comment>
<sequence>MSYQRAIDADERSRKKPMRVLVLGMCRTGTSSIAAALRKLGYTPHHMRLVLSTPSDIPLWQEAVSVTLTPPSERQPIQRMQEPYGRAEFDKLLGDYDAVTDLPGVAFANELVEAYPEAKVILTNRPYAEWEQSMQASIWNLFTWRLFNWCRLLTITQMAPLMWLLHSIFRVHNGNHYGGPEAKEGYDAHYANVRKSVPKGRLLEFGPDFRWEPLCAFLGHDVPKESFPLMDESKVMHDQLLRAWWGMVQYLVLMVVMPGSVVVLGVLSFYWRELIVDWFQAGLMRFEPLVQGGFGFNLTGDDEDDLLDVALLRDPSVLHLRDLPRDEVPEESRWAAGLVRTIDTLHRKNKKLAAQHAADTEMRKYTHLKNVNTLSWDCQRAEQALKEMEAVHADEIRGLTRRHESEVAHVREVACSDINSATFKVTADLQKDTSAVRSREREVSAAEDRLRALQGDHEHVELLRKRIEGLATIESWNEHQTSQRDHIARQAKTAMDTAAGTGNNTRPDKKSSSDMKGKGKSQAPTVSAAECKEPSKLKGIGSKHTQTDATGDVTRAERKEPSKLKGIGSKHTQTDATGDVTRAECKEPSELKGMSRHTATGDVTRADHEAAIHQALEAGAVIILAQVMQWIAAYELFLEKNLSAADAQGRWVSIDNQDVPWHPMQAGSNAGYMTQKVLLCKEHGLPHVGVRLVPLNADVFNPPIPKEGKSLPMAFKHWFAALGYGAEQARMEFEASLAVKTTAAEPEAGPSTGTVALEEVIGSWTLLEKG</sequence>
<feature type="compositionally biased region" description="Basic and acidic residues" evidence="1">
    <location>
        <begin position="554"/>
        <end position="563"/>
    </location>
</feature>
<dbReference type="SUPFAM" id="SSF52540">
    <property type="entry name" value="P-loop containing nucleoside triphosphate hydrolases"/>
    <property type="match status" value="1"/>
</dbReference>
<evidence type="ECO:0000313" key="4">
    <source>
        <dbReference type="Proteomes" id="UP000481861"/>
    </source>
</evidence>
<gene>
    <name evidence="3" type="ORF">BDV95DRAFT_607649</name>
</gene>
<keyword evidence="2" id="KW-0812">Transmembrane</keyword>
<feature type="compositionally biased region" description="Basic and acidic residues" evidence="1">
    <location>
        <begin position="506"/>
        <end position="517"/>
    </location>
</feature>
<dbReference type="PANTHER" id="PTHR36978">
    <property type="entry name" value="P-LOOP CONTAINING NUCLEOTIDE TRIPHOSPHATE HYDROLASE"/>
    <property type="match status" value="1"/>
</dbReference>
<dbReference type="InterPro" id="IPR040632">
    <property type="entry name" value="Sulfotransfer_4"/>
</dbReference>
<organism evidence="3 4">
    <name type="scientific">Massariosphaeria phaeospora</name>
    <dbReference type="NCBI Taxonomy" id="100035"/>
    <lineage>
        <taxon>Eukaryota</taxon>
        <taxon>Fungi</taxon>
        <taxon>Dikarya</taxon>
        <taxon>Ascomycota</taxon>
        <taxon>Pezizomycotina</taxon>
        <taxon>Dothideomycetes</taxon>
        <taxon>Pleosporomycetidae</taxon>
        <taxon>Pleosporales</taxon>
        <taxon>Pleosporales incertae sedis</taxon>
        <taxon>Massariosphaeria</taxon>
    </lineage>
</organism>
<dbReference type="Gene3D" id="3.40.50.300">
    <property type="entry name" value="P-loop containing nucleotide triphosphate hydrolases"/>
    <property type="match status" value="1"/>
</dbReference>
<dbReference type="AlphaFoldDB" id="A0A7C8M737"/>
<keyword evidence="2" id="KW-1133">Transmembrane helix</keyword>
<keyword evidence="2" id="KW-0472">Membrane</keyword>
<dbReference type="Pfam" id="PF17784">
    <property type="entry name" value="Sulfotransfer_4"/>
    <property type="match status" value="1"/>
</dbReference>
<keyword evidence="4" id="KW-1185">Reference proteome</keyword>
<name>A0A7C8M737_9PLEO</name>
<feature type="region of interest" description="Disordered" evidence="1">
    <location>
        <begin position="495"/>
        <end position="574"/>
    </location>
</feature>
<proteinExistence type="predicted"/>
<dbReference type="OrthoDB" id="408152at2759"/>
<evidence type="ECO:0000313" key="3">
    <source>
        <dbReference type="EMBL" id="KAF2870479.1"/>
    </source>
</evidence>
<reference evidence="3 4" key="1">
    <citation type="submission" date="2020-01" db="EMBL/GenBank/DDBJ databases">
        <authorList>
            <consortium name="DOE Joint Genome Institute"/>
            <person name="Haridas S."/>
            <person name="Albert R."/>
            <person name="Binder M."/>
            <person name="Bloem J."/>
            <person name="Labutti K."/>
            <person name="Salamov A."/>
            <person name="Andreopoulos B."/>
            <person name="Baker S.E."/>
            <person name="Barry K."/>
            <person name="Bills G."/>
            <person name="Bluhm B.H."/>
            <person name="Cannon C."/>
            <person name="Castanera R."/>
            <person name="Culley D.E."/>
            <person name="Daum C."/>
            <person name="Ezra D."/>
            <person name="Gonzalez J.B."/>
            <person name="Henrissat B."/>
            <person name="Kuo A."/>
            <person name="Liang C."/>
            <person name="Lipzen A."/>
            <person name="Lutzoni F."/>
            <person name="Magnuson J."/>
            <person name="Mondo S."/>
            <person name="Nolan M."/>
            <person name="Ohm R."/>
            <person name="Pangilinan J."/>
            <person name="Park H.-J.H."/>
            <person name="Ramirez L."/>
            <person name="Alfaro M."/>
            <person name="Sun H."/>
            <person name="Tritt A."/>
            <person name="Yoshinaga Y."/>
            <person name="Zwiers L.-H.L."/>
            <person name="Turgeon B.G."/>
            <person name="Goodwin S.B."/>
            <person name="Spatafora J.W."/>
            <person name="Crous P.W."/>
            <person name="Grigoriev I.V."/>
        </authorList>
    </citation>
    <scope>NUCLEOTIDE SEQUENCE [LARGE SCALE GENOMIC DNA]</scope>
    <source>
        <strain evidence="3 4">CBS 611.86</strain>
    </source>
</reference>
<dbReference type="InterPro" id="IPR027417">
    <property type="entry name" value="P-loop_NTPase"/>
</dbReference>
<dbReference type="PANTHER" id="PTHR36978:SF4">
    <property type="entry name" value="P-LOOP CONTAINING NUCLEOSIDE TRIPHOSPHATE HYDROLASE PROTEIN"/>
    <property type="match status" value="1"/>
</dbReference>
<dbReference type="EMBL" id="JAADJZ010000013">
    <property type="protein sequence ID" value="KAF2870479.1"/>
    <property type="molecule type" value="Genomic_DNA"/>
</dbReference>
<evidence type="ECO:0008006" key="5">
    <source>
        <dbReference type="Google" id="ProtNLM"/>
    </source>
</evidence>
<feature type="transmembrane region" description="Helical" evidence="2">
    <location>
        <begin position="250"/>
        <end position="271"/>
    </location>
</feature>